<evidence type="ECO:0000313" key="2">
    <source>
        <dbReference type="EMBL" id="SFF10516.1"/>
    </source>
</evidence>
<evidence type="ECO:0000313" key="1">
    <source>
        <dbReference type="EMBL" id="SEG16321.1"/>
    </source>
</evidence>
<dbReference type="Gene3D" id="3.40.109.10">
    <property type="entry name" value="NADH Oxidase"/>
    <property type="match status" value="2"/>
</dbReference>
<accession>A0A1H5XX92</accession>
<dbReference type="InterPro" id="IPR000415">
    <property type="entry name" value="Nitroreductase-like"/>
</dbReference>
<dbReference type="RefSeq" id="WP_093358140.1">
    <property type="nucleotide sequence ID" value="NZ_FNVB01000002.1"/>
</dbReference>
<dbReference type="AlphaFoldDB" id="A0A1H5XX92"/>
<dbReference type="EMBL" id="FNVB01000002">
    <property type="protein sequence ID" value="SEG16321.1"/>
    <property type="molecule type" value="Genomic_DNA"/>
</dbReference>
<dbReference type="EMBL" id="FOME01000019">
    <property type="protein sequence ID" value="SFF10516.1"/>
    <property type="molecule type" value="Genomic_DNA"/>
</dbReference>
<reference evidence="1" key="1">
    <citation type="submission" date="2016-10" db="EMBL/GenBank/DDBJ databases">
        <authorList>
            <person name="de Groot N.N."/>
        </authorList>
    </citation>
    <scope>NUCLEOTIDE SEQUENCE [LARGE SCALE GENOMIC DNA]</scope>
    <source>
        <strain evidence="1">ATCC 20501</strain>
    </source>
</reference>
<keyword evidence="3" id="KW-1185">Reference proteome</keyword>
<dbReference type="PANTHER" id="PTHR23026">
    <property type="entry name" value="NADPH NITROREDUCTASE"/>
    <property type="match status" value="1"/>
</dbReference>
<proteinExistence type="predicted"/>
<dbReference type="Proteomes" id="UP000199690">
    <property type="component" value="Unassembled WGS sequence"/>
</dbReference>
<dbReference type="PANTHER" id="PTHR23026:SF123">
    <property type="entry name" value="NAD(P)H NITROREDUCTASE RV3131-RELATED"/>
    <property type="match status" value="1"/>
</dbReference>
<dbReference type="NCBIfam" id="NF047509">
    <property type="entry name" value="Rv3131_FMN_oxido"/>
    <property type="match status" value="1"/>
</dbReference>
<name>A0A1H5XX92_9PSEU</name>
<reference evidence="3 4" key="2">
    <citation type="submission" date="2016-10" db="EMBL/GenBank/DDBJ databases">
        <authorList>
            <person name="Varghese N."/>
            <person name="Submissions S."/>
        </authorList>
    </citation>
    <scope>NUCLEOTIDE SEQUENCE [LARGE SCALE GENOMIC DNA]</scope>
    <source>
        <strain evidence="4">ATCC 20501</strain>
        <strain evidence="2 3">CGMCC 4.3529</strain>
    </source>
</reference>
<evidence type="ECO:0000313" key="3">
    <source>
        <dbReference type="Proteomes" id="UP000199690"/>
    </source>
</evidence>
<dbReference type="SUPFAM" id="SSF55469">
    <property type="entry name" value="FMN-dependent nitroreductase-like"/>
    <property type="match status" value="2"/>
</dbReference>
<gene>
    <name evidence="1" type="ORF">SAMN02982929_01673</name>
    <name evidence="2" type="ORF">SAMN05216506_11969</name>
</gene>
<dbReference type="GO" id="GO:0016491">
    <property type="term" value="F:oxidoreductase activity"/>
    <property type="evidence" value="ECO:0007669"/>
    <property type="project" value="InterPro"/>
</dbReference>
<dbReference type="Proteomes" id="UP000236729">
    <property type="component" value="Unassembled WGS sequence"/>
</dbReference>
<protein>
    <submittedName>
        <fullName evidence="1">Nitroreductase family protein</fullName>
    </submittedName>
</protein>
<dbReference type="SMR" id="A0A1H5XX92"/>
<dbReference type="InterPro" id="IPR050627">
    <property type="entry name" value="Nitroreductase/BluB"/>
</dbReference>
<accession>A0A1I2G170</accession>
<organism evidence="1 4">
    <name type="scientific">Saccharopolyspora kobensis</name>
    <dbReference type="NCBI Taxonomy" id="146035"/>
    <lineage>
        <taxon>Bacteria</taxon>
        <taxon>Bacillati</taxon>
        <taxon>Actinomycetota</taxon>
        <taxon>Actinomycetes</taxon>
        <taxon>Pseudonocardiales</taxon>
        <taxon>Pseudonocardiaceae</taxon>
        <taxon>Saccharopolyspora</taxon>
    </lineage>
</organism>
<evidence type="ECO:0000313" key="4">
    <source>
        <dbReference type="Proteomes" id="UP000236729"/>
    </source>
</evidence>
<sequence length="336" mass="36294">MNTTITPVGSLTAGEVREVLTAATSAPSLHNTQPWRFHCTPGAIELHADTSRALEAADPEHRELVLACGAALLNLRVAIRASGTVPDVRTLPEPGRPDLLATVRPAARRPATPAEQELAAAIPQRRTNRRPFHHDPVPAVLQASLRQAAETERGWLAVLDPPQRLVLCGLSRRAHQEQLDDPEFVAEWQRWTGRTGDVGEGVPARSGGPVPEPQDEFVLRDFGGSGARTRVTGKDFEPEPLICVLGSFQDSRHAQLQAGMAMQRVLLTATANGLASSFISQVVEVADTRRELRALIGGGLWPQIVLRVGYGSPVPATPRRPLEDVVTGELETNRSS</sequence>